<keyword evidence="6" id="KW-0694">RNA-binding</keyword>
<gene>
    <name evidence="10" type="ORF">FIE12Z_7316</name>
</gene>
<name>A0A395MM53_9HYPO</name>
<evidence type="ECO:0000256" key="5">
    <source>
        <dbReference type="ARBA" id="ARBA00022840"/>
    </source>
</evidence>
<evidence type="ECO:0000256" key="7">
    <source>
        <dbReference type="ARBA" id="ARBA00047984"/>
    </source>
</evidence>
<feature type="compositionally biased region" description="Basic residues" evidence="8">
    <location>
        <begin position="236"/>
        <end position="247"/>
    </location>
</feature>
<dbReference type="PROSITE" id="PS51194">
    <property type="entry name" value="HELICASE_CTER"/>
    <property type="match status" value="1"/>
</dbReference>
<accession>A0A395MM53</accession>
<dbReference type="GO" id="GO:0003724">
    <property type="term" value="F:RNA helicase activity"/>
    <property type="evidence" value="ECO:0007669"/>
    <property type="project" value="UniProtKB-EC"/>
</dbReference>
<protein>
    <recommendedName>
        <fullName evidence="1">RNA helicase</fullName>
        <ecNumber evidence="1">3.6.4.13</ecNumber>
    </recommendedName>
</protein>
<feature type="region of interest" description="Disordered" evidence="8">
    <location>
        <begin position="236"/>
        <end position="268"/>
    </location>
</feature>
<evidence type="ECO:0000313" key="10">
    <source>
        <dbReference type="EMBL" id="RFN48453.1"/>
    </source>
</evidence>
<dbReference type="GO" id="GO:0005829">
    <property type="term" value="C:cytosol"/>
    <property type="evidence" value="ECO:0007669"/>
    <property type="project" value="TreeGrafter"/>
</dbReference>
<dbReference type="PANTHER" id="PTHR47959">
    <property type="entry name" value="ATP-DEPENDENT RNA HELICASE RHLE-RELATED"/>
    <property type="match status" value="1"/>
</dbReference>
<evidence type="ECO:0000313" key="11">
    <source>
        <dbReference type="Proteomes" id="UP000265631"/>
    </source>
</evidence>
<dbReference type="STRING" id="2594813.A0A395MM53"/>
<keyword evidence="3" id="KW-0378">Hydrolase</keyword>
<dbReference type="AlphaFoldDB" id="A0A395MM53"/>
<dbReference type="InterPro" id="IPR050079">
    <property type="entry name" value="DEAD_box_RNA_helicase"/>
</dbReference>
<evidence type="ECO:0000256" key="1">
    <source>
        <dbReference type="ARBA" id="ARBA00012552"/>
    </source>
</evidence>
<keyword evidence="4 10" id="KW-0347">Helicase</keyword>
<feature type="compositionally biased region" description="Acidic residues" evidence="8">
    <location>
        <begin position="1"/>
        <end position="16"/>
    </location>
</feature>
<dbReference type="PANTHER" id="PTHR47959:SF21">
    <property type="entry name" value="DEAD-BOX HELICASE 56"/>
    <property type="match status" value="1"/>
</dbReference>
<dbReference type="EMBL" id="PXXK01000209">
    <property type="protein sequence ID" value="RFN48453.1"/>
    <property type="molecule type" value="Genomic_DNA"/>
</dbReference>
<comment type="caution">
    <text evidence="10">The sequence shown here is derived from an EMBL/GenBank/DDBJ whole genome shotgun (WGS) entry which is preliminary data.</text>
</comment>
<comment type="catalytic activity">
    <reaction evidence="7">
        <text>ATP + H2O = ADP + phosphate + H(+)</text>
        <dbReference type="Rhea" id="RHEA:13065"/>
        <dbReference type="ChEBI" id="CHEBI:15377"/>
        <dbReference type="ChEBI" id="CHEBI:15378"/>
        <dbReference type="ChEBI" id="CHEBI:30616"/>
        <dbReference type="ChEBI" id="CHEBI:43474"/>
        <dbReference type="ChEBI" id="CHEBI:456216"/>
        <dbReference type="EC" id="3.6.4.13"/>
    </reaction>
</comment>
<dbReference type="InterPro" id="IPR027417">
    <property type="entry name" value="P-loop_NTPase"/>
</dbReference>
<evidence type="ECO:0000256" key="2">
    <source>
        <dbReference type="ARBA" id="ARBA00022741"/>
    </source>
</evidence>
<evidence type="ECO:0000256" key="4">
    <source>
        <dbReference type="ARBA" id="ARBA00022806"/>
    </source>
</evidence>
<feature type="region of interest" description="Disordered" evidence="8">
    <location>
        <begin position="1"/>
        <end position="51"/>
    </location>
</feature>
<dbReference type="Pfam" id="PF00271">
    <property type="entry name" value="Helicase_C"/>
    <property type="match status" value="1"/>
</dbReference>
<evidence type="ECO:0000256" key="3">
    <source>
        <dbReference type="ARBA" id="ARBA00022801"/>
    </source>
</evidence>
<proteinExistence type="predicted"/>
<reference evidence="10 11" key="1">
    <citation type="journal article" date="2018" name="PLoS Pathog.">
        <title>Evolution of structural diversity of trichothecenes, a family of toxins produced by plant pathogenic and entomopathogenic fungi.</title>
        <authorList>
            <person name="Proctor R.H."/>
            <person name="McCormick S.P."/>
            <person name="Kim H.S."/>
            <person name="Cardoza R.E."/>
            <person name="Stanley A.M."/>
            <person name="Lindo L."/>
            <person name="Kelly A."/>
            <person name="Brown D.W."/>
            <person name="Lee T."/>
            <person name="Vaughan M.M."/>
            <person name="Alexander N.J."/>
            <person name="Busman M."/>
            <person name="Gutierrez S."/>
        </authorList>
    </citation>
    <scope>NUCLEOTIDE SEQUENCE [LARGE SCALE GENOMIC DNA]</scope>
    <source>
        <strain evidence="10 11">NRRL 13405</strain>
    </source>
</reference>
<dbReference type="Proteomes" id="UP000265631">
    <property type="component" value="Unassembled WGS sequence"/>
</dbReference>
<evidence type="ECO:0000256" key="6">
    <source>
        <dbReference type="ARBA" id="ARBA00022884"/>
    </source>
</evidence>
<dbReference type="Gene3D" id="3.40.50.300">
    <property type="entry name" value="P-loop containing nucleotide triphosphate hydrolases"/>
    <property type="match status" value="1"/>
</dbReference>
<dbReference type="SUPFAM" id="SSF52540">
    <property type="entry name" value="P-loop containing nucleoside triphosphate hydrolases"/>
    <property type="match status" value="1"/>
</dbReference>
<evidence type="ECO:0000259" key="9">
    <source>
        <dbReference type="PROSITE" id="PS51194"/>
    </source>
</evidence>
<dbReference type="InterPro" id="IPR001650">
    <property type="entry name" value="Helicase_C-like"/>
</dbReference>
<organism evidence="10 11">
    <name type="scientific">Fusarium flagelliforme</name>
    <dbReference type="NCBI Taxonomy" id="2675880"/>
    <lineage>
        <taxon>Eukaryota</taxon>
        <taxon>Fungi</taxon>
        <taxon>Dikarya</taxon>
        <taxon>Ascomycota</taxon>
        <taxon>Pezizomycotina</taxon>
        <taxon>Sordariomycetes</taxon>
        <taxon>Hypocreomycetidae</taxon>
        <taxon>Hypocreales</taxon>
        <taxon>Nectriaceae</taxon>
        <taxon>Fusarium</taxon>
        <taxon>Fusarium incarnatum-equiseti species complex</taxon>
    </lineage>
</organism>
<dbReference type="EC" id="3.6.4.13" evidence="1"/>
<keyword evidence="11" id="KW-1185">Reference proteome</keyword>
<dbReference type="GO" id="GO:0016787">
    <property type="term" value="F:hydrolase activity"/>
    <property type="evidence" value="ECO:0007669"/>
    <property type="project" value="UniProtKB-KW"/>
</dbReference>
<feature type="domain" description="Helicase C-terminal" evidence="9">
    <location>
        <begin position="1"/>
        <end position="141"/>
    </location>
</feature>
<dbReference type="GO" id="GO:0003723">
    <property type="term" value="F:RNA binding"/>
    <property type="evidence" value="ECO:0007669"/>
    <property type="project" value="UniProtKB-KW"/>
</dbReference>
<keyword evidence="5" id="KW-0067">ATP-binding</keyword>
<evidence type="ECO:0000256" key="8">
    <source>
        <dbReference type="SAM" id="MobiDB-lite"/>
    </source>
</evidence>
<sequence length="268" mass="30619">MLGDDEEPAETGDAEDDTKKQSNEGEDEEMEAKRPKKKAKKSKGGDKEYGVSRGVDFKKVSAVINFDLPTTASAYTHRIGRTARAGQTGMALSFVVPKDLYRKHMPTSTPACENDEKVMARIVRQQAKRGKEVKPYNFNMKQVDPFRYRMNDALRAVTKVAIREARTRELRQELLKSEKLKRYFEENPTELTHLRHDGELRTARQQAHLKHIPEYLLPKDGKQALTGDIGFVAMRKDKKGKGKKGRGFKVGSRKRDPLKTFKARRKTK</sequence>
<dbReference type="GO" id="GO:0005524">
    <property type="term" value="F:ATP binding"/>
    <property type="evidence" value="ECO:0007669"/>
    <property type="project" value="UniProtKB-KW"/>
</dbReference>
<keyword evidence="2" id="KW-0547">Nucleotide-binding</keyword>